<keyword evidence="1" id="KW-0812">Transmembrane</keyword>
<keyword evidence="1" id="KW-0472">Membrane</keyword>
<dbReference type="EMBL" id="BAABJM010000005">
    <property type="protein sequence ID" value="GAA5063334.1"/>
    <property type="molecule type" value="Genomic_DNA"/>
</dbReference>
<sequence length="166" mass="18305">MSTHLFVVGTLCLLVPTVILLFSLRWGRAAFAHDYPEDIRAALPAFDDAEVARGRVLGPVFLLALLAAVGTTTWSWLHQNPDHHYGHAYLMALATYILFALIDLIIVDWLIVCAWRPRWVMIPGTENAEGWGDYAFHLRVLLSAKALITTLAIPAVVAGIAIAIPH</sequence>
<proteinExistence type="predicted"/>
<gene>
    <name evidence="2" type="ORF">GCM10023318_48010</name>
</gene>
<comment type="caution">
    <text evidence="2">The sequence shown here is derived from an EMBL/GenBank/DDBJ whole genome shotgun (WGS) entry which is preliminary data.</text>
</comment>
<dbReference type="RefSeq" id="WP_345498058.1">
    <property type="nucleotide sequence ID" value="NZ_BAABJM010000005.1"/>
</dbReference>
<feature type="transmembrane region" description="Helical" evidence="1">
    <location>
        <begin position="56"/>
        <end position="77"/>
    </location>
</feature>
<reference evidence="3" key="1">
    <citation type="journal article" date="2019" name="Int. J. Syst. Evol. Microbiol.">
        <title>The Global Catalogue of Microorganisms (GCM) 10K type strain sequencing project: providing services to taxonomists for standard genome sequencing and annotation.</title>
        <authorList>
            <consortium name="The Broad Institute Genomics Platform"/>
            <consortium name="The Broad Institute Genome Sequencing Center for Infectious Disease"/>
            <person name="Wu L."/>
            <person name="Ma J."/>
        </authorList>
    </citation>
    <scope>NUCLEOTIDE SEQUENCE [LARGE SCALE GENOMIC DNA]</scope>
    <source>
        <strain evidence="3">JCM 18298</strain>
    </source>
</reference>
<feature type="transmembrane region" description="Helical" evidence="1">
    <location>
        <begin position="146"/>
        <end position="164"/>
    </location>
</feature>
<feature type="transmembrane region" description="Helical" evidence="1">
    <location>
        <begin position="89"/>
        <end position="111"/>
    </location>
</feature>
<evidence type="ECO:0008006" key="4">
    <source>
        <dbReference type="Google" id="ProtNLM"/>
    </source>
</evidence>
<evidence type="ECO:0000313" key="3">
    <source>
        <dbReference type="Proteomes" id="UP001500603"/>
    </source>
</evidence>
<evidence type="ECO:0000313" key="2">
    <source>
        <dbReference type="EMBL" id="GAA5063334.1"/>
    </source>
</evidence>
<keyword evidence="3" id="KW-1185">Reference proteome</keyword>
<organism evidence="2 3">
    <name type="scientific">Nocardia callitridis</name>
    <dbReference type="NCBI Taxonomy" id="648753"/>
    <lineage>
        <taxon>Bacteria</taxon>
        <taxon>Bacillati</taxon>
        <taxon>Actinomycetota</taxon>
        <taxon>Actinomycetes</taxon>
        <taxon>Mycobacteriales</taxon>
        <taxon>Nocardiaceae</taxon>
        <taxon>Nocardia</taxon>
    </lineage>
</organism>
<dbReference type="Proteomes" id="UP001500603">
    <property type="component" value="Unassembled WGS sequence"/>
</dbReference>
<accession>A0ABP9KQ26</accession>
<protein>
    <recommendedName>
        <fullName evidence="4">DUF1772 domain-containing protein</fullName>
    </recommendedName>
</protein>
<keyword evidence="1" id="KW-1133">Transmembrane helix</keyword>
<name>A0ABP9KQ26_9NOCA</name>
<evidence type="ECO:0000256" key="1">
    <source>
        <dbReference type="SAM" id="Phobius"/>
    </source>
</evidence>